<dbReference type="AlphaFoldDB" id="A0A2P5E1W9"/>
<dbReference type="EMBL" id="JXTB01000004">
    <property type="protein sequence ID" value="PON79535.1"/>
    <property type="molecule type" value="Genomic_DNA"/>
</dbReference>
<feature type="non-terminal residue" evidence="1">
    <location>
        <position position="69"/>
    </location>
</feature>
<evidence type="ECO:0000313" key="1">
    <source>
        <dbReference type="EMBL" id="PON79535.1"/>
    </source>
</evidence>
<accession>A0A2P5E1W9</accession>
<proteinExistence type="predicted"/>
<keyword evidence="2" id="KW-1185">Reference proteome</keyword>
<reference evidence="2" key="1">
    <citation type="submission" date="2016-06" db="EMBL/GenBank/DDBJ databases">
        <title>Parallel loss of symbiosis genes in relatives of nitrogen-fixing non-legume Parasponia.</title>
        <authorList>
            <person name="Van Velzen R."/>
            <person name="Holmer R."/>
            <person name="Bu F."/>
            <person name="Rutten L."/>
            <person name="Van Zeijl A."/>
            <person name="Liu W."/>
            <person name="Santuari L."/>
            <person name="Cao Q."/>
            <person name="Sharma T."/>
            <person name="Shen D."/>
            <person name="Roswanjaya Y."/>
            <person name="Wardhani T."/>
            <person name="Kalhor M.S."/>
            <person name="Jansen J."/>
            <person name="Van den Hoogen J."/>
            <person name="Gungor B."/>
            <person name="Hartog M."/>
            <person name="Hontelez J."/>
            <person name="Verver J."/>
            <person name="Yang W.-C."/>
            <person name="Schijlen E."/>
            <person name="Repin R."/>
            <person name="Schilthuizen M."/>
            <person name="Schranz E."/>
            <person name="Heidstra R."/>
            <person name="Miyata K."/>
            <person name="Fedorova E."/>
            <person name="Kohlen W."/>
            <person name="Bisseling T."/>
            <person name="Smit S."/>
            <person name="Geurts R."/>
        </authorList>
    </citation>
    <scope>NUCLEOTIDE SEQUENCE [LARGE SCALE GENOMIC DNA]</scope>
    <source>
        <strain evidence="2">cv. WU1-14</strain>
    </source>
</reference>
<gene>
    <name evidence="1" type="ORF">PanWU01x14_012700</name>
</gene>
<sequence length="69" mass="7210">MAILLLLPSLSSFGHPSAPSLPPLSLSLSLLFFVEGESTPGTAIWPRGPLSVYLTLNRACLILSSQGSS</sequence>
<protein>
    <submittedName>
        <fullName evidence="1">Uncharacterized protein</fullName>
    </submittedName>
</protein>
<name>A0A2P5E1W9_PARAD</name>
<evidence type="ECO:0000313" key="2">
    <source>
        <dbReference type="Proteomes" id="UP000237105"/>
    </source>
</evidence>
<dbReference type="Proteomes" id="UP000237105">
    <property type="component" value="Unassembled WGS sequence"/>
</dbReference>
<comment type="caution">
    <text evidence="1">The sequence shown here is derived from an EMBL/GenBank/DDBJ whole genome shotgun (WGS) entry which is preliminary data.</text>
</comment>
<organism evidence="1 2">
    <name type="scientific">Parasponia andersonii</name>
    <name type="common">Sponia andersonii</name>
    <dbReference type="NCBI Taxonomy" id="3476"/>
    <lineage>
        <taxon>Eukaryota</taxon>
        <taxon>Viridiplantae</taxon>
        <taxon>Streptophyta</taxon>
        <taxon>Embryophyta</taxon>
        <taxon>Tracheophyta</taxon>
        <taxon>Spermatophyta</taxon>
        <taxon>Magnoliopsida</taxon>
        <taxon>eudicotyledons</taxon>
        <taxon>Gunneridae</taxon>
        <taxon>Pentapetalae</taxon>
        <taxon>rosids</taxon>
        <taxon>fabids</taxon>
        <taxon>Rosales</taxon>
        <taxon>Cannabaceae</taxon>
        <taxon>Parasponia</taxon>
    </lineage>
</organism>